<protein>
    <recommendedName>
        <fullName evidence="3">WYL domain-containing protein</fullName>
    </recommendedName>
</protein>
<dbReference type="RefSeq" id="WP_115773737.1">
    <property type="nucleotide sequence ID" value="NZ_PIOC01000019.1"/>
</dbReference>
<gene>
    <name evidence="1" type="ORF">CWR48_13265</name>
</gene>
<dbReference type="Proteomes" id="UP000257143">
    <property type="component" value="Unassembled WGS sequence"/>
</dbReference>
<comment type="caution">
    <text evidence="1">The sequence shown here is derived from an EMBL/GenBank/DDBJ whole genome shotgun (WGS) entry which is preliminary data.</text>
</comment>
<keyword evidence="2" id="KW-1185">Reference proteome</keyword>
<evidence type="ECO:0000313" key="2">
    <source>
        <dbReference type="Proteomes" id="UP000257143"/>
    </source>
</evidence>
<accession>A0A3D8PQN2</accession>
<sequence length="71" mass="8287">MKGLIMRSMDNKEKIMIFYIDSNNNVTQRIIKVIDINDESIIAFCFLRKKVRTFSHENILSAGPIRKRVTA</sequence>
<dbReference type="AlphaFoldDB" id="A0A3D8PQN2"/>
<evidence type="ECO:0000313" key="1">
    <source>
        <dbReference type="EMBL" id="RDW17489.1"/>
    </source>
</evidence>
<dbReference type="OrthoDB" id="2112405at2"/>
<name>A0A3D8PQN2_9BACI</name>
<evidence type="ECO:0008006" key="3">
    <source>
        <dbReference type="Google" id="ProtNLM"/>
    </source>
</evidence>
<reference evidence="2" key="1">
    <citation type="submission" date="2017-11" db="EMBL/GenBank/DDBJ databases">
        <authorList>
            <person name="Zhu W."/>
        </authorList>
    </citation>
    <scope>NUCLEOTIDE SEQUENCE [LARGE SCALE GENOMIC DNA]</scope>
    <source>
        <strain evidence="2">CAU 1183</strain>
    </source>
</reference>
<proteinExistence type="predicted"/>
<organism evidence="1 2">
    <name type="scientific">Oceanobacillus arenosus</name>
    <dbReference type="NCBI Taxonomy" id="1229153"/>
    <lineage>
        <taxon>Bacteria</taxon>
        <taxon>Bacillati</taxon>
        <taxon>Bacillota</taxon>
        <taxon>Bacilli</taxon>
        <taxon>Bacillales</taxon>
        <taxon>Bacillaceae</taxon>
        <taxon>Oceanobacillus</taxon>
    </lineage>
</organism>
<dbReference type="EMBL" id="PIOC01000019">
    <property type="protein sequence ID" value="RDW17489.1"/>
    <property type="molecule type" value="Genomic_DNA"/>
</dbReference>